<feature type="compositionally biased region" description="Basic residues" evidence="1">
    <location>
        <begin position="58"/>
        <end position="71"/>
    </location>
</feature>
<dbReference type="Proteomes" id="UP000654918">
    <property type="component" value="Unassembled WGS sequence"/>
</dbReference>
<accession>A0A8H6K0W6</accession>
<dbReference type="PROSITE" id="PS51257">
    <property type="entry name" value="PROKAR_LIPOPROTEIN"/>
    <property type="match status" value="1"/>
</dbReference>
<reference evidence="3" key="1">
    <citation type="journal article" date="2020" name="Phytopathology">
        <title>Genome Sequence Resources of Colletotrichum truncatum, C. plurivorum, C. musicola, and C. sojae: Four Species Pathogenic to Soybean (Glycine max).</title>
        <authorList>
            <person name="Rogerio F."/>
            <person name="Boufleur T.R."/>
            <person name="Ciampi-Guillardi M."/>
            <person name="Sukno S.A."/>
            <person name="Thon M.R."/>
            <person name="Massola Junior N.S."/>
            <person name="Baroncelli R."/>
        </authorList>
    </citation>
    <scope>NUCLEOTIDE SEQUENCE</scope>
    <source>
        <strain evidence="3">LFN00145</strain>
    </source>
</reference>
<evidence type="ECO:0008006" key="5">
    <source>
        <dbReference type="Google" id="ProtNLM"/>
    </source>
</evidence>
<evidence type="ECO:0000313" key="3">
    <source>
        <dbReference type="EMBL" id="KAF6823002.1"/>
    </source>
</evidence>
<dbReference type="AlphaFoldDB" id="A0A8H6K0W6"/>
<name>A0A8H6K0W6_9PEZI</name>
<organism evidence="3 4">
    <name type="scientific">Colletotrichum plurivorum</name>
    <dbReference type="NCBI Taxonomy" id="2175906"/>
    <lineage>
        <taxon>Eukaryota</taxon>
        <taxon>Fungi</taxon>
        <taxon>Dikarya</taxon>
        <taxon>Ascomycota</taxon>
        <taxon>Pezizomycotina</taxon>
        <taxon>Sordariomycetes</taxon>
        <taxon>Hypocreomycetidae</taxon>
        <taxon>Glomerellales</taxon>
        <taxon>Glomerellaceae</taxon>
        <taxon>Colletotrichum</taxon>
        <taxon>Colletotrichum orchidearum species complex</taxon>
    </lineage>
</organism>
<feature type="chain" id="PRO_5034203493" description="Biotrophy-associated secreted protein 2" evidence="2">
    <location>
        <begin position="18"/>
        <end position="71"/>
    </location>
</feature>
<keyword evidence="4" id="KW-1185">Reference proteome</keyword>
<keyword evidence="2" id="KW-0732">Signal</keyword>
<evidence type="ECO:0000256" key="2">
    <source>
        <dbReference type="SAM" id="SignalP"/>
    </source>
</evidence>
<proteinExistence type="predicted"/>
<sequence length="71" mass="6902">MKFSIFTIVALAGIVSAQSCAGGKGFCDGANHCQDGSGAVSSNVDPECVAASQGGKGKGGRNGRGRARGGN</sequence>
<feature type="signal peptide" evidence="2">
    <location>
        <begin position="1"/>
        <end position="17"/>
    </location>
</feature>
<gene>
    <name evidence="3" type="ORF">CPLU01_11683</name>
</gene>
<protein>
    <recommendedName>
        <fullName evidence="5">Biotrophy-associated secreted protein 2</fullName>
    </recommendedName>
</protein>
<feature type="region of interest" description="Disordered" evidence="1">
    <location>
        <begin position="50"/>
        <end position="71"/>
    </location>
</feature>
<evidence type="ECO:0000256" key="1">
    <source>
        <dbReference type="SAM" id="MobiDB-lite"/>
    </source>
</evidence>
<dbReference type="EMBL" id="WIGO01000223">
    <property type="protein sequence ID" value="KAF6823002.1"/>
    <property type="molecule type" value="Genomic_DNA"/>
</dbReference>
<comment type="caution">
    <text evidence="3">The sequence shown here is derived from an EMBL/GenBank/DDBJ whole genome shotgun (WGS) entry which is preliminary data.</text>
</comment>
<evidence type="ECO:0000313" key="4">
    <source>
        <dbReference type="Proteomes" id="UP000654918"/>
    </source>
</evidence>